<dbReference type="InterPro" id="IPR001375">
    <property type="entry name" value="Peptidase_S9_cat"/>
</dbReference>
<dbReference type="Pfam" id="PF00326">
    <property type="entry name" value="Peptidase_S9"/>
    <property type="match status" value="1"/>
</dbReference>
<dbReference type="InterPro" id="IPR029058">
    <property type="entry name" value="AB_hydrolase_fold"/>
</dbReference>
<dbReference type="Gene3D" id="3.40.50.1820">
    <property type="entry name" value="alpha/beta hydrolase"/>
    <property type="match status" value="1"/>
</dbReference>
<dbReference type="SUPFAM" id="SSF53474">
    <property type="entry name" value="alpha/beta-Hydrolases"/>
    <property type="match status" value="1"/>
</dbReference>
<proteinExistence type="predicted"/>
<sequence>MELSVEKKYIEEIPVLIVSDATKKSEALPTVVYYHGFNGEKESSLTLAYKIAEKGLRVLLPESIFHGERRNNATQSEIELGFWQIVLTNIKELQTIKNYLEKENLLLDGKLGIGGTSMGGITTYGALRTYDWISTATVLMGTPSMSEYAQVLIDRYNTNHDAQIPQKDVDAALALVSKYDITKNLAALNDRPLFIWHGDQDAVVPIDYTREFYKQVKEQYANKDHVHFLEEKGRIHNISKLSMNEAAAWFEIYLKN</sequence>
<dbReference type="GO" id="GO:0008236">
    <property type="term" value="F:serine-type peptidase activity"/>
    <property type="evidence" value="ECO:0007669"/>
    <property type="project" value="InterPro"/>
</dbReference>
<reference evidence="2" key="1">
    <citation type="journal article" date="2021" name="PeerJ">
        <title>Extensive microbial diversity within the chicken gut microbiome revealed by metagenomics and culture.</title>
        <authorList>
            <person name="Gilroy R."/>
            <person name="Ravi A."/>
            <person name="Getino M."/>
            <person name="Pursley I."/>
            <person name="Horton D.L."/>
            <person name="Alikhan N.F."/>
            <person name="Baker D."/>
            <person name="Gharbi K."/>
            <person name="Hall N."/>
            <person name="Watson M."/>
            <person name="Adriaenssens E.M."/>
            <person name="Foster-Nyarko E."/>
            <person name="Jarju S."/>
            <person name="Secka A."/>
            <person name="Antonio M."/>
            <person name="Oren A."/>
            <person name="Chaudhuri R.R."/>
            <person name="La Ragione R."/>
            <person name="Hildebrand F."/>
            <person name="Pallen M.J."/>
        </authorList>
    </citation>
    <scope>NUCLEOTIDE SEQUENCE</scope>
    <source>
        <strain evidence="2">CHK169-2315</strain>
    </source>
</reference>
<dbReference type="PANTHER" id="PTHR47381">
    <property type="entry name" value="ALPHA/BETA-HYDROLASES SUPERFAMILY PROTEIN"/>
    <property type="match status" value="1"/>
</dbReference>
<name>A0A9D1PME3_9BACI</name>
<evidence type="ECO:0000259" key="1">
    <source>
        <dbReference type="Pfam" id="PF00326"/>
    </source>
</evidence>
<dbReference type="EMBL" id="DXHX01000126">
    <property type="protein sequence ID" value="HIV75213.1"/>
    <property type="molecule type" value="Genomic_DNA"/>
</dbReference>
<dbReference type="AlphaFoldDB" id="A0A9D1PME3"/>
<evidence type="ECO:0000313" key="3">
    <source>
        <dbReference type="Proteomes" id="UP000823937"/>
    </source>
</evidence>
<evidence type="ECO:0000313" key="2">
    <source>
        <dbReference type="EMBL" id="HIV75213.1"/>
    </source>
</evidence>
<dbReference type="Proteomes" id="UP000823937">
    <property type="component" value="Unassembled WGS sequence"/>
</dbReference>
<dbReference type="PANTHER" id="PTHR47381:SF3">
    <property type="entry name" value="ALPHA_BETA-HYDROLASES SUPERFAMILY PROTEIN"/>
    <property type="match status" value="1"/>
</dbReference>
<accession>A0A9D1PME3</accession>
<dbReference type="GO" id="GO:0006508">
    <property type="term" value="P:proteolysis"/>
    <property type="evidence" value="ECO:0007669"/>
    <property type="project" value="InterPro"/>
</dbReference>
<comment type="caution">
    <text evidence="2">The sequence shown here is derived from an EMBL/GenBank/DDBJ whole genome shotgun (WGS) entry which is preliminary data.</text>
</comment>
<gene>
    <name evidence="2" type="ORF">H9895_09065</name>
</gene>
<feature type="domain" description="Peptidase S9 prolyl oligopeptidase catalytic" evidence="1">
    <location>
        <begin position="94"/>
        <end position="240"/>
    </location>
</feature>
<protein>
    <submittedName>
        <fullName evidence="2">Prolyl oligopeptidase family serine peptidase</fullName>
    </submittedName>
</protein>
<reference evidence="2" key="2">
    <citation type="submission" date="2021-04" db="EMBL/GenBank/DDBJ databases">
        <authorList>
            <person name="Gilroy R."/>
        </authorList>
    </citation>
    <scope>NUCLEOTIDE SEQUENCE</scope>
    <source>
        <strain evidence="2">CHK169-2315</strain>
    </source>
</reference>
<organism evidence="2 3">
    <name type="scientific">Candidatus Pseudogracilibacillus intestinigallinarum</name>
    <dbReference type="NCBI Taxonomy" id="2838742"/>
    <lineage>
        <taxon>Bacteria</taxon>
        <taxon>Bacillati</taxon>
        <taxon>Bacillota</taxon>
        <taxon>Bacilli</taxon>
        <taxon>Bacillales</taxon>
        <taxon>Bacillaceae</taxon>
        <taxon>Pseudogracilibacillus</taxon>
    </lineage>
</organism>